<dbReference type="GO" id="GO:0072527">
    <property type="term" value="P:pyrimidine-containing compound metabolic process"/>
    <property type="evidence" value="ECO:0007669"/>
    <property type="project" value="UniProtKB-ARBA"/>
</dbReference>
<dbReference type="PANTHER" id="PTHR11644:SF2">
    <property type="entry name" value="CYTIDINE DEAMINASE"/>
    <property type="match status" value="1"/>
</dbReference>
<comment type="catalytic activity">
    <reaction evidence="10 15">
        <text>2'-deoxycytidine + H2O + H(+) = 2'-deoxyuridine + NH4(+)</text>
        <dbReference type="Rhea" id="RHEA:13433"/>
        <dbReference type="ChEBI" id="CHEBI:15377"/>
        <dbReference type="ChEBI" id="CHEBI:15378"/>
        <dbReference type="ChEBI" id="CHEBI:15698"/>
        <dbReference type="ChEBI" id="CHEBI:16450"/>
        <dbReference type="ChEBI" id="CHEBI:28938"/>
        <dbReference type="EC" id="3.5.4.5"/>
    </reaction>
</comment>
<dbReference type="NCBIfam" id="NF004064">
    <property type="entry name" value="PRK05578.1"/>
    <property type="match status" value="1"/>
</dbReference>
<feature type="active site" description="Proton donor" evidence="12">
    <location>
        <position position="55"/>
    </location>
</feature>
<comment type="caution">
    <text evidence="18">The sequence shown here is derived from an EMBL/GenBank/DDBJ whole genome shotgun (WGS) entry which is preliminary data.</text>
</comment>
<dbReference type="InterPro" id="IPR006262">
    <property type="entry name" value="Cyt_deam_tetra"/>
</dbReference>
<gene>
    <name evidence="17" type="ORF">D3Z39_00695</name>
    <name evidence="18" type="ORF">FMM72_07920</name>
</gene>
<dbReference type="NCBIfam" id="TIGR01354">
    <property type="entry name" value="cyt_deam_tetra"/>
    <property type="match status" value="1"/>
</dbReference>
<dbReference type="InterPro" id="IPR050202">
    <property type="entry name" value="Cyt/Deoxycyt_deaminase"/>
</dbReference>
<evidence type="ECO:0000256" key="6">
    <source>
        <dbReference type="ARBA" id="ARBA00022723"/>
    </source>
</evidence>
<evidence type="ECO:0000256" key="11">
    <source>
        <dbReference type="ARBA" id="ARBA00049558"/>
    </source>
</evidence>
<keyword evidence="6 14" id="KW-0479">Metal-binding</keyword>
<dbReference type="GO" id="GO:0055086">
    <property type="term" value="P:nucleobase-containing small molecule metabolic process"/>
    <property type="evidence" value="ECO:0007669"/>
    <property type="project" value="UniProtKB-ARBA"/>
</dbReference>
<evidence type="ECO:0000256" key="12">
    <source>
        <dbReference type="PIRSR" id="PIRSR606262-1"/>
    </source>
</evidence>
<name>A0A845SXJ6_9FIRM</name>
<evidence type="ECO:0000313" key="19">
    <source>
        <dbReference type="Proteomes" id="UP000446348"/>
    </source>
</evidence>
<keyword evidence="8 14" id="KW-0862">Zinc</keyword>
<dbReference type="GO" id="GO:0004126">
    <property type="term" value="F:cytidine deaminase activity"/>
    <property type="evidence" value="ECO:0007669"/>
    <property type="project" value="UniProtKB-UniRule"/>
</dbReference>
<dbReference type="InterPro" id="IPR002125">
    <property type="entry name" value="CMP_dCMP_dom"/>
</dbReference>
<dbReference type="GO" id="GO:0005829">
    <property type="term" value="C:cytosol"/>
    <property type="evidence" value="ECO:0007669"/>
    <property type="project" value="TreeGrafter"/>
</dbReference>
<dbReference type="Proteomes" id="UP000462501">
    <property type="component" value="Unassembled WGS sequence"/>
</dbReference>
<evidence type="ECO:0000256" key="13">
    <source>
        <dbReference type="PIRSR" id="PIRSR606262-2"/>
    </source>
</evidence>
<feature type="binding site" evidence="14">
    <location>
        <position position="96"/>
    </location>
    <ligand>
        <name>Zn(2+)</name>
        <dbReference type="ChEBI" id="CHEBI:29105"/>
        <note>catalytic</note>
    </ligand>
</feature>
<dbReference type="SUPFAM" id="SSF53927">
    <property type="entry name" value="Cytidine deaminase-like"/>
    <property type="match status" value="1"/>
</dbReference>
<evidence type="ECO:0000256" key="1">
    <source>
        <dbReference type="ARBA" id="ARBA00001947"/>
    </source>
</evidence>
<evidence type="ECO:0000256" key="9">
    <source>
        <dbReference type="ARBA" id="ARBA00032005"/>
    </source>
</evidence>
<organism evidence="18 20">
    <name type="scientific">Anaerotruncus colihominis</name>
    <dbReference type="NCBI Taxonomy" id="169435"/>
    <lineage>
        <taxon>Bacteria</taxon>
        <taxon>Bacillati</taxon>
        <taxon>Bacillota</taxon>
        <taxon>Clostridia</taxon>
        <taxon>Eubacteriales</taxon>
        <taxon>Oscillospiraceae</taxon>
        <taxon>Anaerotruncus</taxon>
    </lineage>
</organism>
<comment type="cofactor">
    <cofactor evidence="1 14 15">
        <name>Zn(2+)</name>
        <dbReference type="ChEBI" id="CHEBI:29105"/>
    </cofactor>
</comment>
<dbReference type="PANTHER" id="PTHR11644">
    <property type="entry name" value="CYTIDINE DEAMINASE"/>
    <property type="match status" value="1"/>
</dbReference>
<dbReference type="AlphaFoldDB" id="A0A845SXJ6"/>
<feature type="domain" description="CMP/dCMP-type deaminase" evidence="16">
    <location>
        <begin position="1"/>
        <end position="136"/>
    </location>
</feature>
<evidence type="ECO:0000313" key="18">
    <source>
        <dbReference type="EMBL" id="NDO39184.1"/>
    </source>
</evidence>
<evidence type="ECO:0000259" key="16">
    <source>
        <dbReference type="PROSITE" id="PS51747"/>
    </source>
</evidence>
<dbReference type="Proteomes" id="UP000446348">
    <property type="component" value="Unassembled WGS sequence"/>
</dbReference>
<evidence type="ECO:0000256" key="14">
    <source>
        <dbReference type="PIRSR" id="PIRSR606262-3"/>
    </source>
</evidence>
<comment type="similarity">
    <text evidence="3 15">Belongs to the cytidine and deoxycytidylate deaminase family.</text>
</comment>
<dbReference type="EMBL" id="VIQT01000010">
    <property type="protein sequence ID" value="NDO39184.1"/>
    <property type="molecule type" value="Genomic_DNA"/>
</dbReference>
<feature type="binding site" evidence="14">
    <location>
        <position position="93"/>
    </location>
    <ligand>
        <name>Zn(2+)</name>
        <dbReference type="ChEBI" id="CHEBI:29105"/>
        <note>catalytic</note>
    </ligand>
</feature>
<evidence type="ECO:0000256" key="5">
    <source>
        <dbReference type="ARBA" id="ARBA00018266"/>
    </source>
</evidence>
<dbReference type="InterPro" id="IPR016193">
    <property type="entry name" value="Cytidine_deaminase-like"/>
</dbReference>
<comment type="function">
    <text evidence="2 15">This enzyme scavenges exogenous and endogenous cytidine and 2'-deoxycytidine for UMP synthesis.</text>
</comment>
<evidence type="ECO:0000256" key="15">
    <source>
        <dbReference type="RuleBase" id="RU364006"/>
    </source>
</evidence>
<dbReference type="GO" id="GO:0008270">
    <property type="term" value="F:zinc ion binding"/>
    <property type="evidence" value="ECO:0007669"/>
    <property type="project" value="UniProtKB-UniRule"/>
</dbReference>
<feature type="binding site" evidence="14">
    <location>
        <position position="53"/>
    </location>
    <ligand>
        <name>Zn(2+)</name>
        <dbReference type="ChEBI" id="CHEBI:29105"/>
        <note>catalytic</note>
    </ligand>
</feature>
<protein>
    <recommendedName>
        <fullName evidence="5 15">Cytidine deaminase</fullName>
        <ecNumber evidence="4 15">3.5.4.5</ecNumber>
    </recommendedName>
    <alternativeName>
        <fullName evidence="9 15">Cytidine aminohydrolase</fullName>
    </alternativeName>
</protein>
<accession>A0A845SXJ6</accession>
<evidence type="ECO:0000256" key="3">
    <source>
        <dbReference type="ARBA" id="ARBA00006576"/>
    </source>
</evidence>
<dbReference type="Pfam" id="PF00383">
    <property type="entry name" value="dCMP_cyt_deam_1"/>
    <property type="match status" value="1"/>
</dbReference>
<evidence type="ECO:0000313" key="17">
    <source>
        <dbReference type="EMBL" id="NBI77404.1"/>
    </source>
</evidence>
<proteinExistence type="inferred from homology"/>
<dbReference type="FunFam" id="3.40.140.10:FF:000008">
    <property type="entry name" value="Cytidine deaminase"/>
    <property type="match status" value="1"/>
</dbReference>
<reference evidence="18 20" key="2">
    <citation type="submission" date="2019-06" db="EMBL/GenBank/DDBJ databases">
        <title>Draft genome sequences of 15 bacterial species constituting the stable defined intestinal microbiota of the GM15 gnotobiotic mouse model.</title>
        <authorList>
            <person name="Elie C."/>
            <person name="Mathieu A."/>
            <person name="Saliou A."/>
            <person name="Darnaud M."/>
            <person name="Leulier F."/>
            <person name="Tamellini A."/>
        </authorList>
    </citation>
    <scope>NUCLEOTIDE SEQUENCE [LARGE SCALE GENOMIC DNA]</scope>
    <source>
        <strain evidence="18 20">JM4-15</strain>
    </source>
</reference>
<evidence type="ECO:0000256" key="7">
    <source>
        <dbReference type="ARBA" id="ARBA00022801"/>
    </source>
</evidence>
<sequence>MDKQELIKLAFEAREHSYSPYSGFCVGAALLTSGGRVYQGCNVENASYGAAICAERNAAMKAVYDGERRFEAIAICGYPRDGRPEDAGFAYPCGICRQFLREFCDPKQMKVYVARTPDDVLESTLEDMMPHSFGPEDLIGDAPGV</sequence>
<dbReference type="PROSITE" id="PS51747">
    <property type="entry name" value="CYT_DCMP_DEAMINASES_2"/>
    <property type="match status" value="1"/>
</dbReference>
<evidence type="ECO:0000313" key="20">
    <source>
        <dbReference type="Proteomes" id="UP000462501"/>
    </source>
</evidence>
<feature type="binding site" evidence="13">
    <location>
        <begin position="42"/>
        <end position="48"/>
    </location>
    <ligand>
        <name>substrate</name>
    </ligand>
</feature>
<dbReference type="EMBL" id="QXWZ01000001">
    <property type="protein sequence ID" value="NBI77404.1"/>
    <property type="molecule type" value="Genomic_DNA"/>
</dbReference>
<dbReference type="CDD" id="cd01283">
    <property type="entry name" value="cytidine_deaminase"/>
    <property type="match status" value="1"/>
</dbReference>
<keyword evidence="7 15" id="KW-0378">Hydrolase</keyword>
<evidence type="ECO:0000256" key="8">
    <source>
        <dbReference type="ARBA" id="ARBA00022833"/>
    </source>
</evidence>
<evidence type="ECO:0000256" key="2">
    <source>
        <dbReference type="ARBA" id="ARBA00003949"/>
    </source>
</evidence>
<evidence type="ECO:0000256" key="10">
    <source>
        <dbReference type="ARBA" id="ARBA00049252"/>
    </source>
</evidence>
<comment type="catalytic activity">
    <reaction evidence="11 15">
        <text>cytidine + H2O + H(+) = uridine + NH4(+)</text>
        <dbReference type="Rhea" id="RHEA:16069"/>
        <dbReference type="ChEBI" id="CHEBI:15377"/>
        <dbReference type="ChEBI" id="CHEBI:15378"/>
        <dbReference type="ChEBI" id="CHEBI:16704"/>
        <dbReference type="ChEBI" id="CHEBI:17562"/>
        <dbReference type="ChEBI" id="CHEBI:28938"/>
        <dbReference type="EC" id="3.5.4.5"/>
    </reaction>
</comment>
<dbReference type="RefSeq" id="WP_160208164.1">
    <property type="nucleotide sequence ID" value="NZ_CAMUSJ010000138.1"/>
</dbReference>
<dbReference type="OrthoDB" id="9795347at2"/>
<evidence type="ECO:0000256" key="4">
    <source>
        <dbReference type="ARBA" id="ARBA00012783"/>
    </source>
</evidence>
<dbReference type="EC" id="3.5.4.5" evidence="4 15"/>
<reference evidence="17 19" key="1">
    <citation type="submission" date="2018-08" db="EMBL/GenBank/DDBJ databases">
        <title>Murine metabolic-syndrome-specific gut microbial biobank.</title>
        <authorList>
            <person name="Liu C."/>
        </authorList>
    </citation>
    <scope>NUCLEOTIDE SEQUENCE [LARGE SCALE GENOMIC DNA]</scope>
    <source>
        <strain evidence="17 19">X69</strain>
    </source>
</reference>
<dbReference type="Gene3D" id="3.40.140.10">
    <property type="entry name" value="Cytidine Deaminase, domain 2"/>
    <property type="match status" value="1"/>
</dbReference>